<keyword evidence="1" id="KW-0472">Membrane</keyword>
<dbReference type="eggNOG" id="COG3086">
    <property type="taxonomic scope" value="Bacteria"/>
</dbReference>
<name>E3H6F7_ILYPC</name>
<dbReference type="PANTHER" id="PTHR35867">
    <property type="entry name" value="PROTEIN RSEC"/>
    <property type="match status" value="1"/>
</dbReference>
<gene>
    <name evidence="2" type="ordered locus">Ilyop_0582</name>
</gene>
<keyword evidence="3" id="KW-1185">Reference proteome</keyword>
<keyword evidence="1" id="KW-0812">Transmembrane</keyword>
<accession>E3H6F7</accession>
<evidence type="ECO:0000256" key="1">
    <source>
        <dbReference type="SAM" id="Phobius"/>
    </source>
</evidence>
<dbReference type="OrthoDB" id="87938at2"/>
<dbReference type="KEGG" id="ipo:Ilyop_0582"/>
<dbReference type="Pfam" id="PF04246">
    <property type="entry name" value="RseC_MucC"/>
    <property type="match status" value="1"/>
</dbReference>
<dbReference type="InterPro" id="IPR007359">
    <property type="entry name" value="SigmaE_reg_RseC_MucC"/>
</dbReference>
<feature type="transmembrane region" description="Helical" evidence="1">
    <location>
        <begin position="64"/>
        <end position="85"/>
    </location>
</feature>
<organism evidence="2 3">
    <name type="scientific">Ilyobacter polytropus (strain ATCC 51220 / DSM 2926 / LMG 16218 / CuHBu1)</name>
    <dbReference type="NCBI Taxonomy" id="572544"/>
    <lineage>
        <taxon>Bacteria</taxon>
        <taxon>Fusobacteriati</taxon>
        <taxon>Fusobacteriota</taxon>
        <taxon>Fusobacteriia</taxon>
        <taxon>Fusobacteriales</taxon>
        <taxon>Fusobacteriaceae</taxon>
        <taxon>Ilyobacter</taxon>
    </lineage>
</organism>
<dbReference type="STRING" id="572544.Ilyop_0582"/>
<dbReference type="Proteomes" id="UP000006875">
    <property type="component" value="Chromosome"/>
</dbReference>
<dbReference type="EMBL" id="CP002281">
    <property type="protein sequence ID" value="ADO82370.1"/>
    <property type="molecule type" value="Genomic_DNA"/>
</dbReference>
<dbReference type="AlphaFoldDB" id="E3H6F7"/>
<evidence type="ECO:0000313" key="2">
    <source>
        <dbReference type="EMBL" id="ADO82370.1"/>
    </source>
</evidence>
<dbReference type="RefSeq" id="WP_013387040.1">
    <property type="nucleotide sequence ID" value="NC_014632.1"/>
</dbReference>
<proteinExistence type="predicted"/>
<protein>
    <submittedName>
        <fullName evidence="2">Positive regulator of sigma E, RseC/MucC</fullName>
    </submittedName>
</protein>
<keyword evidence="1" id="KW-1133">Transmembrane helix</keyword>
<reference evidence="2 3" key="1">
    <citation type="journal article" date="2010" name="Stand. Genomic Sci.">
        <title>Complete genome sequence of Ilyobacter polytropus type strain (CuHbu1).</title>
        <authorList>
            <person name="Sikorski J."/>
            <person name="Chertkov O."/>
            <person name="Lapidus A."/>
            <person name="Nolan M."/>
            <person name="Lucas S."/>
            <person name="Del Rio T.G."/>
            <person name="Tice H."/>
            <person name="Cheng J.F."/>
            <person name="Tapia R."/>
            <person name="Han C."/>
            <person name="Goodwin L."/>
            <person name="Pitluck S."/>
            <person name="Liolios K."/>
            <person name="Ivanova N."/>
            <person name="Mavromatis K."/>
            <person name="Mikhailova N."/>
            <person name="Pati A."/>
            <person name="Chen A."/>
            <person name="Palaniappan K."/>
            <person name="Land M."/>
            <person name="Hauser L."/>
            <person name="Chang Y.J."/>
            <person name="Jeffries C.D."/>
            <person name="Brambilla E."/>
            <person name="Yasawong M."/>
            <person name="Rohde M."/>
            <person name="Pukall R."/>
            <person name="Spring S."/>
            <person name="Goker M."/>
            <person name="Woyke T."/>
            <person name="Bristow J."/>
            <person name="Eisen J.A."/>
            <person name="Markowitz V."/>
            <person name="Hugenholtz P."/>
            <person name="Kyrpides N.C."/>
            <person name="Klenk H.P."/>
        </authorList>
    </citation>
    <scope>NUCLEOTIDE SEQUENCE [LARGE SCALE GENOMIC DNA]</scope>
    <source>
        <strain evidence="3">ATCC 51220 / DSM 2926 / LMG 16218 / CuHBu1</strain>
    </source>
</reference>
<dbReference type="HOGENOM" id="CLU_145963_0_0_0"/>
<sequence>MINKGIIEKINNDNIKVHLYRDSACAHCSGCSSSTKMGSTFSFKCKEKLSIGDIVTFEIEDSSLLNIAALVYLMPIIFMMAGYFLGQKLGFTEGQGVFMSFLFLAVSFGLIYFFDKQRGEKLIDQKIKVISIDKPDQENDISSCSLDK</sequence>
<feature type="transmembrane region" description="Helical" evidence="1">
    <location>
        <begin position="97"/>
        <end position="114"/>
    </location>
</feature>
<dbReference type="PANTHER" id="PTHR35867:SF1">
    <property type="entry name" value="PROTEIN RSEC"/>
    <property type="match status" value="1"/>
</dbReference>
<evidence type="ECO:0000313" key="3">
    <source>
        <dbReference type="Proteomes" id="UP000006875"/>
    </source>
</evidence>